<sequence length="107" mass="12218">GPDDFIPKEVLVGALLLGLAISIHEPVNREPLHRLNVSCGLFWQCRAGENGRGFHTLFENEIAEGRLQKRNGNKQIPPEECQIILSRKNIRSYPEIAEEEAIWRQVF</sequence>
<dbReference type="EMBL" id="CALNXK010000188">
    <property type="protein sequence ID" value="CAH3174156.1"/>
    <property type="molecule type" value="Genomic_DNA"/>
</dbReference>
<evidence type="ECO:0000313" key="1">
    <source>
        <dbReference type="EMBL" id="CAH3174156.1"/>
    </source>
</evidence>
<evidence type="ECO:0000313" key="2">
    <source>
        <dbReference type="Proteomes" id="UP001159405"/>
    </source>
</evidence>
<proteinExistence type="predicted"/>
<accession>A0ABN8R5J5</accession>
<feature type="non-terminal residue" evidence="1">
    <location>
        <position position="1"/>
    </location>
</feature>
<dbReference type="Proteomes" id="UP001159405">
    <property type="component" value="Unassembled WGS sequence"/>
</dbReference>
<organism evidence="1 2">
    <name type="scientific">Porites lobata</name>
    <dbReference type="NCBI Taxonomy" id="104759"/>
    <lineage>
        <taxon>Eukaryota</taxon>
        <taxon>Metazoa</taxon>
        <taxon>Cnidaria</taxon>
        <taxon>Anthozoa</taxon>
        <taxon>Hexacorallia</taxon>
        <taxon>Scleractinia</taxon>
        <taxon>Fungiina</taxon>
        <taxon>Poritidae</taxon>
        <taxon>Porites</taxon>
    </lineage>
</organism>
<name>A0ABN8R5J5_9CNID</name>
<reference evidence="1 2" key="1">
    <citation type="submission" date="2022-05" db="EMBL/GenBank/DDBJ databases">
        <authorList>
            <consortium name="Genoscope - CEA"/>
            <person name="William W."/>
        </authorList>
    </citation>
    <scope>NUCLEOTIDE SEQUENCE [LARGE SCALE GENOMIC DNA]</scope>
</reference>
<keyword evidence="2" id="KW-1185">Reference proteome</keyword>
<gene>
    <name evidence="1" type="ORF">PLOB_00014624</name>
</gene>
<comment type="caution">
    <text evidence="1">The sequence shown here is derived from an EMBL/GenBank/DDBJ whole genome shotgun (WGS) entry which is preliminary data.</text>
</comment>
<protein>
    <submittedName>
        <fullName evidence="1">Uncharacterized protein</fullName>
    </submittedName>
</protein>